<evidence type="ECO:0000256" key="1">
    <source>
        <dbReference type="SAM" id="Phobius"/>
    </source>
</evidence>
<keyword evidence="3" id="KW-1185">Reference proteome</keyword>
<accession>A0A812M9W0</accession>
<dbReference type="AlphaFoldDB" id="A0A812M9W0"/>
<feature type="transmembrane region" description="Helical" evidence="1">
    <location>
        <begin position="97"/>
        <end position="120"/>
    </location>
</feature>
<gene>
    <name evidence="2" type="primary">ANKHD1</name>
    <name evidence="2" type="ORF">SPIL2461_LOCUS5068</name>
</gene>
<dbReference type="EMBL" id="CAJNIZ010007036">
    <property type="protein sequence ID" value="CAE7254662.1"/>
    <property type="molecule type" value="Genomic_DNA"/>
</dbReference>
<comment type="caution">
    <text evidence="2">The sequence shown here is derived from an EMBL/GenBank/DDBJ whole genome shotgun (WGS) entry which is preliminary data.</text>
</comment>
<sequence>MYVMFIDALLQLASLKPHEDLMKEGLLTKFAIGLGQVIFVSHQWLSRSHPDPSGAQFKASRGKGREREKVWRSLEHSCEEFRGPWLKLCRKVSKTELLSFVGLPWVLPLVLHSFLCLWSLHTVRREKP</sequence>
<dbReference type="Proteomes" id="UP000649617">
    <property type="component" value="Unassembled WGS sequence"/>
</dbReference>
<reference evidence="2" key="1">
    <citation type="submission" date="2021-02" db="EMBL/GenBank/DDBJ databases">
        <authorList>
            <person name="Dougan E. K."/>
            <person name="Rhodes N."/>
            <person name="Thang M."/>
            <person name="Chan C."/>
        </authorList>
    </citation>
    <scope>NUCLEOTIDE SEQUENCE</scope>
</reference>
<evidence type="ECO:0000313" key="2">
    <source>
        <dbReference type="EMBL" id="CAE7254662.1"/>
    </source>
</evidence>
<proteinExistence type="predicted"/>
<keyword evidence="1" id="KW-0812">Transmembrane</keyword>
<protein>
    <submittedName>
        <fullName evidence="2">ANKHD1 protein</fullName>
    </submittedName>
</protein>
<evidence type="ECO:0000313" key="3">
    <source>
        <dbReference type="Proteomes" id="UP000649617"/>
    </source>
</evidence>
<keyword evidence="1" id="KW-1133">Transmembrane helix</keyword>
<name>A0A812M9W0_SYMPI</name>
<keyword evidence="1" id="KW-0472">Membrane</keyword>
<organism evidence="2 3">
    <name type="scientific">Symbiodinium pilosum</name>
    <name type="common">Dinoflagellate</name>
    <dbReference type="NCBI Taxonomy" id="2952"/>
    <lineage>
        <taxon>Eukaryota</taxon>
        <taxon>Sar</taxon>
        <taxon>Alveolata</taxon>
        <taxon>Dinophyceae</taxon>
        <taxon>Suessiales</taxon>
        <taxon>Symbiodiniaceae</taxon>
        <taxon>Symbiodinium</taxon>
    </lineage>
</organism>